<evidence type="ECO:0000256" key="1">
    <source>
        <dbReference type="ARBA" id="ARBA00023015"/>
    </source>
</evidence>
<reference evidence="6 7" key="1">
    <citation type="journal article" date="2015" name="Genome Announc.">
        <title>Expanding the biotechnology potential of lactobacilli through comparative genomics of 213 strains and associated genera.</title>
        <authorList>
            <person name="Sun Z."/>
            <person name="Harris H.M."/>
            <person name="McCann A."/>
            <person name="Guo C."/>
            <person name="Argimon S."/>
            <person name="Zhang W."/>
            <person name="Yang X."/>
            <person name="Jeffery I.B."/>
            <person name="Cooney J.C."/>
            <person name="Kagawa T.F."/>
            <person name="Liu W."/>
            <person name="Song Y."/>
            <person name="Salvetti E."/>
            <person name="Wrobel A."/>
            <person name="Rasinkangas P."/>
            <person name="Parkhill J."/>
            <person name="Rea M.C."/>
            <person name="O'Sullivan O."/>
            <person name="Ritari J."/>
            <person name="Douillard F.P."/>
            <person name="Paul Ross R."/>
            <person name="Yang R."/>
            <person name="Briner A.E."/>
            <person name="Felis G.E."/>
            <person name="de Vos W.M."/>
            <person name="Barrangou R."/>
            <person name="Klaenhammer T.R."/>
            <person name="Caufield P.W."/>
            <person name="Cui Y."/>
            <person name="Zhang H."/>
            <person name="O'Toole P.W."/>
        </authorList>
    </citation>
    <scope>NUCLEOTIDE SEQUENCE [LARGE SCALE GENOMIC DNA]</scope>
    <source>
        <strain evidence="6 7">DSM 20515</strain>
    </source>
</reference>
<dbReference type="PANTHER" id="PTHR30514:SF10">
    <property type="entry name" value="MURR_RPIR FAMILY TRANSCRIPTIONAL REGULATOR"/>
    <property type="match status" value="1"/>
</dbReference>
<evidence type="ECO:0000259" key="4">
    <source>
        <dbReference type="PROSITE" id="PS51071"/>
    </source>
</evidence>
<dbReference type="GO" id="GO:0003677">
    <property type="term" value="F:DNA binding"/>
    <property type="evidence" value="ECO:0007669"/>
    <property type="project" value="UniProtKB-KW"/>
</dbReference>
<dbReference type="SUPFAM" id="SSF53697">
    <property type="entry name" value="SIS domain"/>
    <property type="match status" value="1"/>
</dbReference>
<sequence>MNFFEIVNAHLSSLTKNEQELFDYVVKNMDKIKNQSIREVASETYVSTATFLRFVKKIGFVGFSEFTTVIKYTVLNNDQDETKPSPFTVEQSDYREEYLKNITESVRVIPISKLHDITSRLAKHPKVFLFAKGISKHAAEYINYLYTMAGFEVEYPRDHDFRQLAVKQVKRDDIVFFLTYNGQDGELLEMVKTLINTQNRPYLISITEADNNTIQNLSDVNLYLFTDEVQVNGIEISSRISTIALMELVLYQYIEDYGGRDFNFVKRHGH</sequence>
<name>A0A0R2BC64_SECCO</name>
<dbReference type="EMBL" id="AYYR01000020">
    <property type="protein sequence ID" value="KRM76830.1"/>
    <property type="molecule type" value="Genomic_DNA"/>
</dbReference>
<dbReference type="Pfam" id="PF01418">
    <property type="entry name" value="HTH_6"/>
    <property type="match status" value="1"/>
</dbReference>
<comment type="caution">
    <text evidence="6">The sequence shown here is derived from an EMBL/GenBank/DDBJ whole genome shotgun (WGS) entry which is preliminary data.</text>
</comment>
<dbReference type="Gene3D" id="3.40.50.10490">
    <property type="entry name" value="Glucose-6-phosphate isomerase like protein, domain 1"/>
    <property type="match status" value="1"/>
</dbReference>
<evidence type="ECO:0000259" key="5">
    <source>
        <dbReference type="PROSITE" id="PS51464"/>
    </source>
</evidence>
<keyword evidence="2" id="KW-0238">DNA-binding</keyword>
<dbReference type="RefSeq" id="WP_054762398.1">
    <property type="nucleotide sequence ID" value="NZ_AYYR01000020.1"/>
</dbReference>
<keyword evidence="1" id="KW-0805">Transcription regulation</keyword>
<accession>A0A0R2BC64</accession>
<dbReference type="InterPro" id="IPR046348">
    <property type="entry name" value="SIS_dom_sf"/>
</dbReference>
<dbReference type="PROSITE" id="PS51071">
    <property type="entry name" value="HTH_RPIR"/>
    <property type="match status" value="1"/>
</dbReference>
<dbReference type="InterPro" id="IPR000281">
    <property type="entry name" value="HTH_RpiR"/>
</dbReference>
<proteinExistence type="predicted"/>
<dbReference type="InterPro" id="IPR001347">
    <property type="entry name" value="SIS_dom"/>
</dbReference>
<dbReference type="GO" id="GO:0097367">
    <property type="term" value="F:carbohydrate derivative binding"/>
    <property type="evidence" value="ECO:0007669"/>
    <property type="project" value="InterPro"/>
</dbReference>
<dbReference type="GO" id="GO:0003700">
    <property type="term" value="F:DNA-binding transcription factor activity"/>
    <property type="evidence" value="ECO:0007669"/>
    <property type="project" value="InterPro"/>
</dbReference>
<evidence type="ECO:0000313" key="6">
    <source>
        <dbReference type="EMBL" id="KRM76830.1"/>
    </source>
</evidence>
<dbReference type="InterPro" id="IPR036388">
    <property type="entry name" value="WH-like_DNA-bd_sf"/>
</dbReference>
<dbReference type="PROSITE" id="PS51464">
    <property type="entry name" value="SIS"/>
    <property type="match status" value="1"/>
</dbReference>
<dbReference type="PATRIC" id="fig|1423733.4.peg.1134"/>
<dbReference type="STRING" id="33960.TY91_00280"/>
<dbReference type="InterPro" id="IPR009057">
    <property type="entry name" value="Homeodomain-like_sf"/>
</dbReference>
<dbReference type="SUPFAM" id="SSF46689">
    <property type="entry name" value="Homeodomain-like"/>
    <property type="match status" value="1"/>
</dbReference>
<feature type="domain" description="HTH rpiR-type" evidence="4">
    <location>
        <begin position="1"/>
        <end position="77"/>
    </location>
</feature>
<dbReference type="AlphaFoldDB" id="A0A0R2BC64"/>
<dbReference type="Proteomes" id="UP000051845">
    <property type="component" value="Unassembled WGS sequence"/>
</dbReference>
<dbReference type="PANTHER" id="PTHR30514">
    <property type="entry name" value="GLUCOKINASE"/>
    <property type="match status" value="1"/>
</dbReference>
<organism evidence="6 7">
    <name type="scientific">Secundilactobacillus collinoides DSM 20515 = JCM 1123</name>
    <dbReference type="NCBI Taxonomy" id="1423733"/>
    <lineage>
        <taxon>Bacteria</taxon>
        <taxon>Bacillati</taxon>
        <taxon>Bacillota</taxon>
        <taxon>Bacilli</taxon>
        <taxon>Lactobacillales</taxon>
        <taxon>Lactobacillaceae</taxon>
        <taxon>Secundilactobacillus</taxon>
    </lineage>
</organism>
<dbReference type="GO" id="GO:1901135">
    <property type="term" value="P:carbohydrate derivative metabolic process"/>
    <property type="evidence" value="ECO:0007669"/>
    <property type="project" value="InterPro"/>
</dbReference>
<protein>
    <submittedName>
        <fullName evidence="6">Phosphosugar-binding protein</fullName>
    </submittedName>
</protein>
<dbReference type="Pfam" id="PF01380">
    <property type="entry name" value="SIS"/>
    <property type="match status" value="1"/>
</dbReference>
<dbReference type="Gene3D" id="1.10.10.10">
    <property type="entry name" value="Winged helix-like DNA-binding domain superfamily/Winged helix DNA-binding domain"/>
    <property type="match status" value="1"/>
</dbReference>
<evidence type="ECO:0000313" key="7">
    <source>
        <dbReference type="Proteomes" id="UP000051845"/>
    </source>
</evidence>
<dbReference type="CDD" id="cd05013">
    <property type="entry name" value="SIS_RpiR"/>
    <property type="match status" value="1"/>
</dbReference>
<keyword evidence="3" id="KW-0804">Transcription</keyword>
<dbReference type="InterPro" id="IPR035472">
    <property type="entry name" value="RpiR-like_SIS"/>
</dbReference>
<dbReference type="InterPro" id="IPR047640">
    <property type="entry name" value="RpiR-like"/>
</dbReference>
<evidence type="ECO:0000256" key="2">
    <source>
        <dbReference type="ARBA" id="ARBA00023125"/>
    </source>
</evidence>
<gene>
    <name evidence="6" type="ORF">FC82_GL001072</name>
</gene>
<feature type="domain" description="SIS" evidence="5">
    <location>
        <begin position="117"/>
        <end position="263"/>
    </location>
</feature>
<evidence type="ECO:0000256" key="3">
    <source>
        <dbReference type="ARBA" id="ARBA00023163"/>
    </source>
</evidence>